<evidence type="ECO:0000313" key="3">
    <source>
        <dbReference type="Proteomes" id="UP000239156"/>
    </source>
</evidence>
<name>A0A2S4VDE6_9BASI</name>
<sequence>MLYELLVHLIPPLIIILQLAKVLLTQGHSLWPLV</sequence>
<dbReference type="VEuPathDB" id="FungiDB:PSTT_08179"/>
<comment type="caution">
    <text evidence="2">The sequence shown here is derived from an EMBL/GenBank/DDBJ whole genome shotgun (WGS) entry which is preliminary data.</text>
</comment>
<dbReference type="Proteomes" id="UP000239156">
    <property type="component" value="Unassembled WGS sequence"/>
</dbReference>
<accession>A0A2S4VDE6</accession>
<organism evidence="2 3">
    <name type="scientific">Puccinia striiformis</name>
    <dbReference type="NCBI Taxonomy" id="27350"/>
    <lineage>
        <taxon>Eukaryota</taxon>
        <taxon>Fungi</taxon>
        <taxon>Dikarya</taxon>
        <taxon>Basidiomycota</taxon>
        <taxon>Pucciniomycotina</taxon>
        <taxon>Pucciniomycetes</taxon>
        <taxon>Pucciniales</taxon>
        <taxon>Pucciniaceae</taxon>
        <taxon>Puccinia</taxon>
    </lineage>
</organism>
<gene>
    <name evidence="2" type="ORF">PSTT_08179</name>
</gene>
<feature type="transmembrane region" description="Helical" evidence="1">
    <location>
        <begin position="6"/>
        <end position="24"/>
    </location>
</feature>
<evidence type="ECO:0000313" key="2">
    <source>
        <dbReference type="EMBL" id="POW07534.1"/>
    </source>
</evidence>
<protein>
    <submittedName>
        <fullName evidence="2">Uncharacterized protein</fullName>
    </submittedName>
</protein>
<keyword evidence="1" id="KW-1133">Transmembrane helix</keyword>
<keyword evidence="3" id="KW-1185">Reference proteome</keyword>
<reference evidence="2" key="1">
    <citation type="submission" date="2017-12" db="EMBL/GenBank/DDBJ databases">
        <title>Gene loss provides genomic basis for host adaptation in cereal stripe rust fungi.</title>
        <authorList>
            <person name="Xia C."/>
        </authorList>
    </citation>
    <scope>NUCLEOTIDE SEQUENCE [LARGE SCALE GENOMIC DNA]</scope>
    <source>
        <strain evidence="2">93-210</strain>
    </source>
</reference>
<keyword evidence="1" id="KW-0472">Membrane</keyword>
<keyword evidence="1" id="KW-0812">Transmembrane</keyword>
<evidence type="ECO:0000256" key="1">
    <source>
        <dbReference type="SAM" id="Phobius"/>
    </source>
</evidence>
<proteinExistence type="predicted"/>
<dbReference type="VEuPathDB" id="FungiDB:PSHT_05235"/>
<dbReference type="EMBL" id="PKSL01000073">
    <property type="protein sequence ID" value="POW07534.1"/>
    <property type="molecule type" value="Genomic_DNA"/>
</dbReference>